<feature type="domain" description="Amidase" evidence="7">
    <location>
        <begin position="82"/>
        <end position="528"/>
    </location>
</feature>
<evidence type="ECO:0000256" key="5">
    <source>
        <dbReference type="PIRSR" id="PIRSR001221-1"/>
    </source>
</evidence>
<evidence type="ECO:0000256" key="1">
    <source>
        <dbReference type="ARBA" id="ARBA00001311"/>
    </source>
</evidence>
<dbReference type="VEuPathDB" id="FungiDB:ASPCADRAFT_39854"/>
<dbReference type="InterPro" id="IPR036928">
    <property type="entry name" value="AS_sf"/>
</dbReference>
<gene>
    <name evidence="8" type="ORF">ASPCADRAFT_39854</name>
</gene>
<proteinExistence type="inferred from homology"/>
<sequence length="547" mass="59604">MTTQQWQDIVKEKQAEAAARIPQAWRLPPEVTASISENASTNVLDVPRQSGLLSLRQLDITENYDATALLEQIHCGTLTSLEVAEAFCIRAAIAQQVTHCLTETFFDRALERAKELDDYFRSTGQVRGPLHGLPISLKDCFNVQGIPSTVGLTSFVAHGPVQTNSAVVQILLELGAVLYVKTNVPQGMLAGESHNYIFGRTLNPHRSNLSAGGSSGGEGALIAMRGSILGVGTDIAGSIRIPAISNGTFALRPSIDRIPYGGQTDSGRNGLSGIKSCAGPLATSVRDLGLFTKAVIERDPWQFDSSAIFSTWRTVPAKPKLRLGFVLEDPHFPVLPPVLNTLTCAVTALKAAGHEVIDLEIPSIRDATLLAFRMFAMDPASTPFTHINASGEPKIPALSTTILPNESMPYEYVPHTLESLYDLNAQREAFRERFREVMRQNQIDAIIMPGLQGTAPPHDSMGWVPYTVLANVLDYPAVVIPYRKANKADDAKYLRDVMYRRLYLPDEIEGAPCSVQVLGRTMREEELLRDAATIAAALVSTDDKDNS</sequence>
<dbReference type="OrthoDB" id="6428749at2759"/>
<feature type="active site" description="Charge relay system" evidence="5">
    <location>
        <position position="138"/>
    </location>
</feature>
<dbReference type="PROSITE" id="PS00571">
    <property type="entry name" value="AMIDASES"/>
    <property type="match status" value="1"/>
</dbReference>
<dbReference type="OMA" id="CLDIPAK"/>
<evidence type="ECO:0000256" key="6">
    <source>
        <dbReference type="PIRSR" id="PIRSR001221-2"/>
    </source>
</evidence>
<dbReference type="PANTHER" id="PTHR46072">
    <property type="entry name" value="AMIDASE-RELATED-RELATED"/>
    <property type="match status" value="1"/>
</dbReference>
<comment type="similarity">
    <text evidence="2">Belongs to the amidase family.</text>
</comment>
<feature type="binding site" evidence="6">
    <location>
        <position position="188"/>
    </location>
    <ligand>
        <name>substrate</name>
    </ligand>
</feature>
<name>A0A1R3RXV1_ASPC5</name>
<evidence type="ECO:0000259" key="7">
    <source>
        <dbReference type="Pfam" id="PF01425"/>
    </source>
</evidence>
<feature type="active site" description="Acyl-ester intermediate" evidence="5">
    <location>
        <position position="238"/>
    </location>
</feature>
<dbReference type="EMBL" id="KV907494">
    <property type="protein sequence ID" value="OOF99335.1"/>
    <property type="molecule type" value="Genomic_DNA"/>
</dbReference>
<dbReference type="Pfam" id="PF01425">
    <property type="entry name" value="Amidase"/>
    <property type="match status" value="1"/>
</dbReference>
<dbReference type="GO" id="GO:0004040">
    <property type="term" value="F:amidase activity"/>
    <property type="evidence" value="ECO:0007669"/>
    <property type="project" value="UniProtKB-EC"/>
</dbReference>
<evidence type="ECO:0000256" key="4">
    <source>
        <dbReference type="ARBA" id="ARBA00022801"/>
    </source>
</evidence>
<feature type="active site" description="Charge relay system" evidence="5">
    <location>
        <position position="214"/>
    </location>
</feature>
<keyword evidence="4" id="KW-0378">Hydrolase</keyword>
<comment type="catalytic activity">
    <reaction evidence="1">
        <text>a monocarboxylic acid amide + H2O = a monocarboxylate + NH4(+)</text>
        <dbReference type="Rhea" id="RHEA:12020"/>
        <dbReference type="ChEBI" id="CHEBI:15377"/>
        <dbReference type="ChEBI" id="CHEBI:28938"/>
        <dbReference type="ChEBI" id="CHEBI:35757"/>
        <dbReference type="ChEBI" id="CHEBI:83628"/>
        <dbReference type="EC" id="3.5.1.4"/>
    </reaction>
</comment>
<dbReference type="EC" id="3.5.1.4" evidence="3"/>
<dbReference type="PANTHER" id="PTHR46072:SF5">
    <property type="entry name" value="GENERAL AMIDASE-C"/>
    <property type="match status" value="1"/>
</dbReference>
<evidence type="ECO:0000313" key="8">
    <source>
        <dbReference type="EMBL" id="OOF99335.1"/>
    </source>
</evidence>
<feature type="binding site" evidence="6">
    <location>
        <begin position="235"/>
        <end position="238"/>
    </location>
    <ligand>
        <name>substrate</name>
    </ligand>
</feature>
<dbReference type="PIRSF" id="PIRSF001221">
    <property type="entry name" value="Amidase_fungi"/>
    <property type="match status" value="1"/>
</dbReference>
<dbReference type="AlphaFoldDB" id="A0A1R3RXV1"/>
<dbReference type="SUPFAM" id="SSF75304">
    <property type="entry name" value="Amidase signature (AS) enzymes"/>
    <property type="match status" value="1"/>
</dbReference>
<dbReference type="InterPro" id="IPR020556">
    <property type="entry name" value="Amidase_CS"/>
</dbReference>
<evidence type="ECO:0000256" key="2">
    <source>
        <dbReference type="ARBA" id="ARBA00009199"/>
    </source>
</evidence>
<reference evidence="9" key="1">
    <citation type="journal article" date="2017" name="Genome Biol.">
        <title>Comparative genomics reveals high biological diversity and specific adaptations in the industrially and medically important fungal genus Aspergillus.</title>
        <authorList>
            <person name="de Vries R.P."/>
            <person name="Riley R."/>
            <person name="Wiebenga A."/>
            <person name="Aguilar-Osorio G."/>
            <person name="Amillis S."/>
            <person name="Uchima C.A."/>
            <person name="Anderluh G."/>
            <person name="Asadollahi M."/>
            <person name="Askin M."/>
            <person name="Barry K."/>
            <person name="Battaglia E."/>
            <person name="Bayram O."/>
            <person name="Benocci T."/>
            <person name="Braus-Stromeyer S.A."/>
            <person name="Caldana C."/>
            <person name="Canovas D."/>
            <person name="Cerqueira G.C."/>
            <person name="Chen F."/>
            <person name="Chen W."/>
            <person name="Choi C."/>
            <person name="Clum A."/>
            <person name="Dos Santos R.A."/>
            <person name="Damasio A.R."/>
            <person name="Diallinas G."/>
            <person name="Emri T."/>
            <person name="Fekete E."/>
            <person name="Flipphi M."/>
            <person name="Freyberg S."/>
            <person name="Gallo A."/>
            <person name="Gournas C."/>
            <person name="Habgood R."/>
            <person name="Hainaut M."/>
            <person name="Harispe M.L."/>
            <person name="Henrissat B."/>
            <person name="Hilden K.S."/>
            <person name="Hope R."/>
            <person name="Hossain A."/>
            <person name="Karabika E."/>
            <person name="Karaffa L."/>
            <person name="Karanyi Z."/>
            <person name="Krasevec N."/>
            <person name="Kuo A."/>
            <person name="Kusch H."/>
            <person name="LaButti K."/>
            <person name="Lagendijk E.L."/>
            <person name="Lapidus A."/>
            <person name="Levasseur A."/>
            <person name="Lindquist E."/>
            <person name="Lipzen A."/>
            <person name="Logrieco A.F."/>
            <person name="MacCabe A."/>
            <person name="Maekelae M.R."/>
            <person name="Malavazi I."/>
            <person name="Melin P."/>
            <person name="Meyer V."/>
            <person name="Mielnichuk N."/>
            <person name="Miskei M."/>
            <person name="Molnar A.P."/>
            <person name="Mule G."/>
            <person name="Ngan C.Y."/>
            <person name="Orejas M."/>
            <person name="Orosz E."/>
            <person name="Ouedraogo J.P."/>
            <person name="Overkamp K.M."/>
            <person name="Park H.-S."/>
            <person name="Perrone G."/>
            <person name="Piumi F."/>
            <person name="Punt P.J."/>
            <person name="Ram A.F."/>
            <person name="Ramon A."/>
            <person name="Rauscher S."/>
            <person name="Record E."/>
            <person name="Riano-Pachon D.M."/>
            <person name="Robert V."/>
            <person name="Roehrig J."/>
            <person name="Ruller R."/>
            <person name="Salamov A."/>
            <person name="Salih N.S."/>
            <person name="Samson R.A."/>
            <person name="Sandor E."/>
            <person name="Sanguinetti M."/>
            <person name="Schuetze T."/>
            <person name="Sepcic K."/>
            <person name="Shelest E."/>
            <person name="Sherlock G."/>
            <person name="Sophianopoulou V."/>
            <person name="Squina F.M."/>
            <person name="Sun H."/>
            <person name="Susca A."/>
            <person name="Todd R.B."/>
            <person name="Tsang A."/>
            <person name="Unkles S.E."/>
            <person name="van de Wiele N."/>
            <person name="van Rossen-Uffink D."/>
            <person name="Oliveira J.V."/>
            <person name="Vesth T.C."/>
            <person name="Visser J."/>
            <person name="Yu J.-H."/>
            <person name="Zhou M."/>
            <person name="Andersen M.R."/>
            <person name="Archer D.B."/>
            <person name="Baker S.E."/>
            <person name="Benoit I."/>
            <person name="Brakhage A.A."/>
            <person name="Braus G.H."/>
            <person name="Fischer R."/>
            <person name="Frisvad J.C."/>
            <person name="Goldman G.H."/>
            <person name="Houbraken J."/>
            <person name="Oakley B."/>
            <person name="Pocsi I."/>
            <person name="Scazzocchio C."/>
            <person name="Seiboth B."/>
            <person name="vanKuyk P.A."/>
            <person name="Wortman J."/>
            <person name="Dyer P.S."/>
            <person name="Grigoriev I.V."/>
        </authorList>
    </citation>
    <scope>NUCLEOTIDE SEQUENCE [LARGE SCALE GENOMIC DNA]</scope>
    <source>
        <strain evidence="9">ITEM 5010</strain>
    </source>
</reference>
<evidence type="ECO:0000256" key="3">
    <source>
        <dbReference type="ARBA" id="ARBA00012922"/>
    </source>
</evidence>
<dbReference type="Proteomes" id="UP000188318">
    <property type="component" value="Unassembled WGS sequence"/>
</dbReference>
<dbReference type="InterPro" id="IPR023631">
    <property type="entry name" value="Amidase_dom"/>
</dbReference>
<dbReference type="Gene3D" id="3.90.1300.10">
    <property type="entry name" value="Amidase signature (AS) domain"/>
    <property type="match status" value="1"/>
</dbReference>
<accession>A0A1R3RXV1</accession>
<keyword evidence="9" id="KW-1185">Reference proteome</keyword>
<protein>
    <recommendedName>
        <fullName evidence="3">amidase</fullName>
        <ecNumber evidence="3">3.5.1.4</ecNumber>
    </recommendedName>
</protein>
<evidence type="ECO:0000313" key="9">
    <source>
        <dbReference type="Proteomes" id="UP000188318"/>
    </source>
</evidence>
<organism evidence="8 9">
    <name type="scientific">Aspergillus carbonarius (strain ITEM 5010)</name>
    <dbReference type="NCBI Taxonomy" id="602072"/>
    <lineage>
        <taxon>Eukaryota</taxon>
        <taxon>Fungi</taxon>
        <taxon>Dikarya</taxon>
        <taxon>Ascomycota</taxon>
        <taxon>Pezizomycotina</taxon>
        <taxon>Eurotiomycetes</taxon>
        <taxon>Eurotiomycetidae</taxon>
        <taxon>Eurotiales</taxon>
        <taxon>Aspergillaceae</taxon>
        <taxon>Aspergillus</taxon>
        <taxon>Aspergillus subgen. Circumdati</taxon>
    </lineage>
</organism>
<feature type="binding site" evidence="6">
    <location>
        <position position="214"/>
    </location>
    <ligand>
        <name>substrate</name>
    </ligand>
</feature>
<dbReference type="STRING" id="602072.A0A1R3RXV1"/>